<keyword evidence="2" id="KW-1185">Reference proteome</keyword>
<organism evidence="1 2">
    <name type="scientific">Echinococcus granulosus</name>
    <name type="common">Hydatid tapeworm</name>
    <dbReference type="NCBI Taxonomy" id="6210"/>
    <lineage>
        <taxon>Eukaryota</taxon>
        <taxon>Metazoa</taxon>
        <taxon>Spiralia</taxon>
        <taxon>Lophotrochozoa</taxon>
        <taxon>Platyhelminthes</taxon>
        <taxon>Cestoda</taxon>
        <taxon>Eucestoda</taxon>
        <taxon>Cyclophyllidea</taxon>
        <taxon>Taeniidae</taxon>
        <taxon>Echinococcus</taxon>
        <taxon>Echinococcus granulosus group</taxon>
    </lineage>
</organism>
<dbReference type="GeneID" id="36346507"/>
<dbReference type="RefSeq" id="XP_024345542.1">
    <property type="nucleotide sequence ID" value="XM_024500041.1"/>
</dbReference>
<protein>
    <submittedName>
        <fullName evidence="1">Uncharacterized protein</fullName>
    </submittedName>
</protein>
<name>W6U1F4_ECHGR</name>
<proteinExistence type="predicted"/>
<dbReference type="EMBL" id="APAU02000271">
    <property type="protein sequence ID" value="EUB54346.1"/>
    <property type="molecule type" value="Genomic_DNA"/>
</dbReference>
<dbReference type="AlphaFoldDB" id="W6U1F4"/>
<evidence type="ECO:0000313" key="2">
    <source>
        <dbReference type="Proteomes" id="UP000019149"/>
    </source>
</evidence>
<evidence type="ECO:0000313" key="1">
    <source>
        <dbReference type="EMBL" id="EUB54346.1"/>
    </source>
</evidence>
<dbReference type="CTD" id="36346507"/>
<accession>W6U1F4</accession>
<dbReference type="KEGG" id="egl:EGR_10792"/>
<comment type="caution">
    <text evidence="1">The sequence shown here is derived from an EMBL/GenBank/DDBJ whole genome shotgun (WGS) entry which is preliminary data.</text>
</comment>
<gene>
    <name evidence="1" type="ORF">EGR_10792</name>
</gene>
<sequence>METNVSRWITQPQELVTAAISKINHDAPITRKQLRPLVRCPEVAKVHARRKVLSCDHLDAAGGVSAAAFTLSATVLSVPNSFYSSPFPSPSTSLSSHIGKT</sequence>
<reference evidence="1 2" key="1">
    <citation type="journal article" date="2013" name="Nat. Genet.">
        <title>The genome of the hydatid tapeworm Echinococcus granulosus.</title>
        <authorList>
            <person name="Zheng H."/>
            <person name="Zhang W."/>
            <person name="Zhang L."/>
            <person name="Zhang Z."/>
            <person name="Li J."/>
            <person name="Lu G."/>
            <person name="Zhu Y."/>
            <person name="Wang Y."/>
            <person name="Huang Y."/>
            <person name="Liu J."/>
            <person name="Kang H."/>
            <person name="Chen J."/>
            <person name="Wang L."/>
            <person name="Chen A."/>
            <person name="Yu S."/>
            <person name="Gao Z."/>
            <person name="Jin L."/>
            <person name="Gu W."/>
            <person name="Wang Z."/>
            <person name="Zhao L."/>
            <person name="Shi B."/>
            <person name="Wen H."/>
            <person name="Lin R."/>
            <person name="Jones M.K."/>
            <person name="Brejova B."/>
            <person name="Vinar T."/>
            <person name="Zhao G."/>
            <person name="McManus D.P."/>
            <person name="Chen Z."/>
            <person name="Zhou Y."/>
            <person name="Wang S."/>
        </authorList>
    </citation>
    <scope>NUCLEOTIDE SEQUENCE [LARGE SCALE GENOMIC DNA]</scope>
</reference>
<dbReference type="Proteomes" id="UP000019149">
    <property type="component" value="Unassembled WGS sequence"/>
</dbReference>